<protein>
    <submittedName>
        <fullName evidence="1">Uncharacterized protein</fullName>
    </submittedName>
</protein>
<proteinExistence type="predicted"/>
<evidence type="ECO:0000313" key="1">
    <source>
        <dbReference type="EMBL" id="PCS23737.1"/>
    </source>
</evidence>
<dbReference type="EMBL" id="NBYY01000009">
    <property type="protein sequence ID" value="PCS23737.1"/>
    <property type="molecule type" value="Genomic_DNA"/>
</dbReference>
<accession>A0A2A5T6E9</accession>
<reference evidence="2" key="1">
    <citation type="submission" date="2017-04" db="EMBL/GenBank/DDBJ databases">
        <title>Genome evolution of the luminous symbionts of deep sea anglerfish.</title>
        <authorList>
            <person name="Hendry T.A."/>
        </authorList>
    </citation>
    <scope>NUCLEOTIDE SEQUENCE [LARGE SCALE GENOMIC DNA]</scope>
</reference>
<comment type="caution">
    <text evidence="1">The sequence shown here is derived from an EMBL/GenBank/DDBJ whole genome shotgun (WGS) entry which is preliminary data.</text>
</comment>
<organism evidence="1 2">
    <name type="scientific">Candidatus Enterovibrio escicola</name>
    <dbReference type="NCBI Taxonomy" id="1927127"/>
    <lineage>
        <taxon>Bacteria</taxon>
        <taxon>Pseudomonadati</taxon>
        <taxon>Pseudomonadota</taxon>
        <taxon>Gammaproteobacteria</taxon>
        <taxon>Vibrionales</taxon>
        <taxon>Vibrionaceae</taxon>
        <taxon>Enterovibrio</taxon>
    </lineage>
</organism>
<evidence type="ECO:0000313" key="2">
    <source>
        <dbReference type="Proteomes" id="UP000219020"/>
    </source>
</evidence>
<gene>
    <name evidence="1" type="ORF">BTN49_0706</name>
</gene>
<dbReference type="Proteomes" id="UP000219020">
    <property type="component" value="Unassembled WGS sequence"/>
</dbReference>
<keyword evidence="2" id="KW-1185">Reference proteome</keyword>
<name>A0A2A5T6E9_9GAMM</name>
<dbReference type="AlphaFoldDB" id="A0A2A5T6E9"/>
<sequence>MRYYGLQATASFKKWYEVIARAAGDLVNAMMIYTKGISYVEIFEEVSGRNPLKMCVLWELVRFSHPKHGVFFDLFASDSG</sequence>